<sequence>MSRPITRRHALLGAAVSMPFISASAFAVTPTGTSTPAETKLRALEHQHGGRLGVFVRDTGSQAQLAHRADERFPMCSTFKFLLAAAVLKRVDDGKTRLDHEIDYGDKDLLDYAPVAKQHVASGRLSVAALCAAAVVWSDNTAANLLLNHLGGPQAVTAYAHSLGDMLTRLDRMEPALNTVPAGDPRDTTSPRAMVGDLQAILVGDALSPVSRQRLEDWMVAAQTGRERLRAGVPATWRVGDKTGTGPNGSTNTIAILRPPQRAPLLAAIYYTSSKAPLKDREAVHAEIGRLIVESF</sequence>
<dbReference type="Pfam" id="PF13354">
    <property type="entry name" value="Beta-lactamase2"/>
    <property type="match status" value="1"/>
</dbReference>
<keyword evidence="5 6" id="KW-0046">Antibiotic resistance</keyword>
<evidence type="ECO:0000259" key="8">
    <source>
        <dbReference type="Pfam" id="PF13354"/>
    </source>
</evidence>
<evidence type="ECO:0000256" key="4">
    <source>
        <dbReference type="ARBA" id="ARBA00022801"/>
    </source>
</evidence>
<evidence type="ECO:0000256" key="5">
    <source>
        <dbReference type="ARBA" id="ARBA00023251"/>
    </source>
</evidence>
<evidence type="ECO:0000256" key="7">
    <source>
        <dbReference type="SAM" id="SignalP"/>
    </source>
</evidence>
<dbReference type="AlphaFoldDB" id="A0A345ZT82"/>
<dbReference type="EMBL" id="CP031417">
    <property type="protein sequence ID" value="AXK80129.1"/>
    <property type="molecule type" value="Genomic_DNA"/>
</dbReference>
<comment type="similarity">
    <text evidence="2 6">Belongs to the class-A beta-lactamase family.</text>
</comment>
<dbReference type="OrthoDB" id="9784149at2"/>
<evidence type="ECO:0000256" key="2">
    <source>
        <dbReference type="ARBA" id="ARBA00009009"/>
    </source>
</evidence>
<evidence type="ECO:0000313" key="9">
    <source>
        <dbReference type="EMBL" id="AXK80129.1"/>
    </source>
</evidence>
<dbReference type="PROSITE" id="PS00146">
    <property type="entry name" value="BETA_LACTAMASE_A"/>
    <property type="match status" value="1"/>
</dbReference>
<dbReference type="InterPro" id="IPR000871">
    <property type="entry name" value="Beta-lactam_class-A"/>
</dbReference>
<dbReference type="EC" id="3.5.2.6" evidence="3 6"/>
<dbReference type="PANTHER" id="PTHR35333">
    <property type="entry name" value="BETA-LACTAMASE"/>
    <property type="match status" value="1"/>
</dbReference>
<dbReference type="NCBIfam" id="NF033103">
    <property type="entry name" value="bla_class_A"/>
    <property type="match status" value="1"/>
</dbReference>
<name>A0A345ZT82_9HYPH</name>
<feature type="signal peptide" evidence="7">
    <location>
        <begin position="1"/>
        <end position="27"/>
    </location>
</feature>
<feature type="chain" id="PRO_5016922033" description="Beta-lactamase" evidence="7">
    <location>
        <begin position="28"/>
        <end position="296"/>
    </location>
</feature>
<dbReference type="PRINTS" id="PR00118">
    <property type="entry name" value="BLACTAMASEA"/>
</dbReference>
<dbReference type="InterPro" id="IPR023650">
    <property type="entry name" value="Beta-lactam_class-A_AS"/>
</dbReference>
<dbReference type="InterPro" id="IPR012338">
    <property type="entry name" value="Beta-lactam/transpept-like"/>
</dbReference>
<evidence type="ECO:0000256" key="6">
    <source>
        <dbReference type="RuleBase" id="RU361140"/>
    </source>
</evidence>
<keyword evidence="4 6" id="KW-0378">Hydrolase</keyword>
<protein>
    <recommendedName>
        <fullName evidence="3 6">Beta-lactamase</fullName>
        <ecNumber evidence="3 6">3.5.2.6</ecNumber>
    </recommendedName>
</protein>
<dbReference type="Gene3D" id="3.40.710.10">
    <property type="entry name" value="DD-peptidase/beta-lactamase superfamily"/>
    <property type="match status" value="1"/>
</dbReference>
<evidence type="ECO:0000313" key="10">
    <source>
        <dbReference type="Proteomes" id="UP000254889"/>
    </source>
</evidence>
<dbReference type="KEGG" id="ptaw:DW352_06115"/>
<dbReference type="GO" id="GO:0046677">
    <property type="term" value="P:response to antibiotic"/>
    <property type="evidence" value="ECO:0007669"/>
    <property type="project" value="UniProtKB-UniRule"/>
</dbReference>
<accession>A0A345ZT82</accession>
<dbReference type="PANTHER" id="PTHR35333:SF3">
    <property type="entry name" value="BETA-LACTAMASE-TYPE TRANSPEPTIDASE FOLD CONTAINING PROTEIN"/>
    <property type="match status" value="1"/>
</dbReference>
<evidence type="ECO:0000256" key="1">
    <source>
        <dbReference type="ARBA" id="ARBA00001526"/>
    </source>
</evidence>
<dbReference type="GO" id="GO:0030655">
    <property type="term" value="P:beta-lactam antibiotic catabolic process"/>
    <property type="evidence" value="ECO:0007669"/>
    <property type="project" value="InterPro"/>
</dbReference>
<dbReference type="SUPFAM" id="SSF56601">
    <property type="entry name" value="beta-lactamase/transpeptidase-like"/>
    <property type="match status" value="1"/>
</dbReference>
<dbReference type="RefSeq" id="WP_115689487.1">
    <property type="nucleotide sequence ID" value="NZ_CP031417.1"/>
</dbReference>
<proteinExistence type="inferred from homology"/>
<dbReference type="InterPro" id="IPR045155">
    <property type="entry name" value="Beta-lactam_cat"/>
</dbReference>
<gene>
    <name evidence="9" type="primary">bla</name>
    <name evidence="9" type="ORF">DW352_06115</name>
</gene>
<dbReference type="Proteomes" id="UP000254889">
    <property type="component" value="Chromosome"/>
</dbReference>
<comment type="catalytic activity">
    <reaction evidence="1 6">
        <text>a beta-lactam + H2O = a substituted beta-amino acid</text>
        <dbReference type="Rhea" id="RHEA:20401"/>
        <dbReference type="ChEBI" id="CHEBI:15377"/>
        <dbReference type="ChEBI" id="CHEBI:35627"/>
        <dbReference type="ChEBI" id="CHEBI:140347"/>
        <dbReference type="EC" id="3.5.2.6"/>
    </reaction>
</comment>
<dbReference type="GO" id="GO:0008800">
    <property type="term" value="F:beta-lactamase activity"/>
    <property type="evidence" value="ECO:0007669"/>
    <property type="project" value="UniProtKB-UniRule"/>
</dbReference>
<reference evidence="9 10" key="1">
    <citation type="submission" date="2018-07" db="EMBL/GenBank/DDBJ databases">
        <authorList>
            <person name="Quirk P.G."/>
            <person name="Krulwich T.A."/>
        </authorList>
    </citation>
    <scope>NUCLEOTIDE SEQUENCE [LARGE SCALE GENOMIC DNA]</scope>
    <source>
        <strain evidence="9 10">CC-BB4</strain>
    </source>
</reference>
<keyword evidence="7" id="KW-0732">Signal</keyword>
<keyword evidence="10" id="KW-1185">Reference proteome</keyword>
<evidence type="ECO:0000256" key="3">
    <source>
        <dbReference type="ARBA" id="ARBA00012865"/>
    </source>
</evidence>
<feature type="domain" description="Beta-lactamase class A catalytic" evidence="8">
    <location>
        <begin position="53"/>
        <end position="270"/>
    </location>
</feature>
<organism evidence="9 10">
    <name type="scientific">Pseudolabrys taiwanensis</name>
    <dbReference type="NCBI Taxonomy" id="331696"/>
    <lineage>
        <taxon>Bacteria</taxon>
        <taxon>Pseudomonadati</taxon>
        <taxon>Pseudomonadota</taxon>
        <taxon>Alphaproteobacteria</taxon>
        <taxon>Hyphomicrobiales</taxon>
        <taxon>Xanthobacteraceae</taxon>
        <taxon>Pseudolabrys</taxon>
    </lineage>
</organism>